<dbReference type="OrthoDB" id="2256270at2759"/>
<evidence type="ECO:0000313" key="2">
    <source>
        <dbReference type="EMBL" id="RKP09867.1"/>
    </source>
</evidence>
<keyword evidence="1" id="KW-0812">Transmembrane</keyword>
<keyword evidence="1" id="KW-1133">Transmembrane helix</keyword>
<evidence type="ECO:0000256" key="1">
    <source>
        <dbReference type="SAM" id="Phobius"/>
    </source>
</evidence>
<dbReference type="AlphaFoldDB" id="A0A4P9XUG0"/>
<sequence>MYLATRNEVLIQLGHAWKQNATYFGSIPLHPLGEQSFYQFMLNSENAVDERARMIVVLRQHMIDVLVALLFAWNLVVSLRMLYRRPRVIATTCCLVQSVAGLLCAMTALATFHPDGPSCRVMVWTTTAAVRTGDLCVSIVLLQKAYLVTNRNRWLFVFIPLIVTAGPVLLYVSWSSPAIVTAGSGCIFVYPEYFPWLRFGFHAPMNIMLTGIFLDVAFQHWRQFGSDCWRQLARDGIQVGLIMPLPNLVCTFAIALEVVGIYSIMVLLVDWCVSSFLLVAHVNSMGQQANTAGCKMGKTSAPQLLIL</sequence>
<accession>A0A4P9XUG0</accession>
<feature type="transmembrane region" description="Helical" evidence="1">
    <location>
        <begin position="121"/>
        <end position="142"/>
    </location>
</feature>
<protein>
    <submittedName>
        <fullName evidence="2">Uncharacterized protein</fullName>
    </submittedName>
</protein>
<dbReference type="Proteomes" id="UP000271241">
    <property type="component" value="Unassembled WGS sequence"/>
</dbReference>
<name>A0A4P9XUG0_9FUNG</name>
<proteinExistence type="predicted"/>
<feature type="transmembrane region" description="Helical" evidence="1">
    <location>
        <begin position="199"/>
        <end position="218"/>
    </location>
</feature>
<organism evidence="2 3">
    <name type="scientific">Thamnocephalis sphaerospora</name>
    <dbReference type="NCBI Taxonomy" id="78915"/>
    <lineage>
        <taxon>Eukaryota</taxon>
        <taxon>Fungi</taxon>
        <taxon>Fungi incertae sedis</taxon>
        <taxon>Zoopagomycota</taxon>
        <taxon>Zoopagomycotina</taxon>
        <taxon>Zoopagomycetes</taxon>
        <taxon>Zoopagales</taxon>
        <taxon>Sigmoideomycetaceae</taxon>
        <taxon>Thamnocephalis</taxon>
    </lineage>
</organism>
<feature type="transmembrane region" description="Helical" evidence="1">
    <location>
        <begin position="262"/>
        <end position="280"/>
    </location>
</feature>
<keyword evidence="3" id="KW-1185">Reference proteome</keyword>
<keyword evidence="1" id="KW-0472">Membrane</keyword>
<feature type="transmembrane region" description="Helical" evidence="1">
    <location>
        <begin position="58"/>
        <end position="76"/>
    </location>
</feature>
<feature type="transmembrane region" description="Helical" evidence="1">
    <location>
        <begin position="88"/>
        <end position="109"/>
    </location>
</feature>
<dbReference type="EMBL" id="KZ992484">
    <property type="protein sequence ID" value="RKP09867.1"/>
    <property type="molecule type" value="Genomic_DNA"/>
</dbReference>
<evidence type="ECO:0000313" key="3">
    <source>
        <dbReference type="Proteomes" id="UP000271241"/>
    </source>
</evidence>
<reference evidence="3" key="1">
    <citation type="journal article" date="2018" name="Nat. Microbiol.">
        <title>Leveraging single-cell genomics to expand the fungal tree of life.</title>
        <authorList>
            <person name="Ahrendt S.R."/>
            <person name="Quandt C.A."/>
            <person name="Ciobanu D."/>
            <person name="Clum A."/>
            <person name="Salamov A."/>
            <person name="Andreopoulos B."/>
            <person name="Cheng J.F."/>
            <person name="Woyke T."/>
            <person name="Pelin A."/>
            <person name="Henrissat B."/>
            <person name="Reynolds N.K."/>
            <person name="Benny G.L."/>
            <person name="Smith M.E."/>
            <person name="James T.Y."/>
            <person name="Grigoriev I.V."/>
        </authorList>
    </citation>
    <scope>NUCLEOTIDE SEQUENCE [LARGE SCALE GENOMIC DNA]</scope>
    <source>
        <strain evidence="3">RSA 1356</strain>
    </source>
</reference>
<gene>
    <name evidence="2" type="ORF">THASP1DRAFT_22353</name>
</gene>
<feature type="transmembrane region" description="Helical" evidence="1">
    <location>
        <begin position="154"/>
        <end position="174"/>
    </location>
</feature>
<feature type="transmembrane region" description="Helical" evidence="1">
    <location>
        <begin position="239"/>
        <end position="256"/>
    </location>
</feature>